<dbReference type="Proteomes" id="UP001234297">
    <property type="component" value="Chromosome 7"/>
</dbReference>
<accession>A0ACC2L6I6</accession>
<reference evidence="1 2" key="1">
    <citation type="journal article" date="2022" name="Hortic Res">
        <title>A haplotype resolved chromosomal level avocado genome allows analysis of novel avocado genes.</title>
        <authorList>
            <person name="Nath O."/>
            <person name="Fletcher S.J."/>
            <person name="Hayward A."/>
            <person name="Shaw L.M."/>
            <person name="Masouleh A.K."/>
            <person name="Furtado A."/>
            <person name="Henry R.J."/>
            <person name="Mitter N."/>
        </authorList>
    </citation>
    <scope>NUCLEOTIDE SEQUENCE [LARGE SCALE GENOMIC DNA]</scope>
    <source>
        <strain evidence="2">cv. Hass</strain>
    </source>
</reference>
<gene>
    <name evidence="1" type="ORF">MRB53_022464</name>
</gene>
<organism evidence="1 2">
    <name type="scientific">Persea americana</name>
    <name type="common">Avocado</name>
    <dbReference type="NCBI Taxonomy" id="3435"/>
    <lineage>
        <taxon>Eukaryota</taxon>
        <taxon>Viridiplantae</taxon>
        <taxon>Streptophyta</taxon>
        <taxon>Embryophyta</taxon>
        <taxon>Tracheophyta</taxon>
        <taxon>Spermatophyta</taxon>
        <taxon>Magnoliopsida</taxon>
        <taxon>Magnoliidae</taxon>
        <taxon>Laurales</taxon>
        <taxon>Lauraceae</taxon>
        <taxon>Persea</taxon>
    </lineage>
</organism>
<sequence length="50" mass="5788">MLLSKHLTLNECAYGSSSTKFCFCNADNREWRSPLKLNRVIIMGPSIMFY</sequence>
<evidence type="ECO:0000313" key="2">
    <source>
        <dbReference type="Proteomes" id="UP001234297"/>
    </source>
</evidence>
<protein>
    <submittedName>
        <fullName evidence="1">Uncharacterized protein</fullName>
    </submittedName>
</protein>
<proteinExistence type="predicted"/>
<name>A0ACC2L6I6_PERAE</name>
<comment type="caution">
    <text evidence="1">The sequence shown here is derived from an EMBL/GenBank/DDBJ whole genome shotgun (WGS) entry which is preliminary data.</text>
</comment>
<keyword evidence="2" id="KW-1185">Reference proteome</keyword>
<dbReference type="EMBL" id="CM056815">
    <property type="protein sequence ID" value="KAJ8629141.1"/>
    <property type="molecule type" value="Genomic_DNA"/>
</dbReference>
<evidence type="ECO:0000313" key="1">
    <source>
        <dbReference type="EMBL" id="KAJ8629141.1"/>
    </source>
</evidence>